<evidence type="ECO:0000256" key="3">
    <source>
        <dbReference type="ARBA" id="ARBA00022723"/>
    </source>
</evidence>
<evidence type="ECO:0000259" key="8">
    <source>
        <dbReference type="PROSITE" id="PS51462"/>
    </source>
</evidence>
<dbReference type="PROSITE" id="PS51462">
    <property type="entry name" value="NUDIX"/>
    <property type="match status" value="1"/>
</dbReference>
<dbReference type="PANTHER" id="PTHR12318:SF0">
    <property type="entry name" value="ACYL-COENZYME A DIPHOSPHATASE NUDT19"/>
    <property type="match status" value="1"/>
</dbReference>
<dbReference type="GO" id="GO:0046872">
    <property type="term" value="F:metal ion binding"/>
    <property type="evidence" value="ECO:0007669"/>
    <property type="project" value="UniProtKB-KW"/>
</dbReference>
<reference evidence="9" key="1">
    <citation type="submission" date="2023-07" db="EMBL/GenBank/DDBJ databases">
        <title>Genomic Encyclopedia of Type Strains, Phase IV (KMG-IV): sequencing the most valuable type-strain genomes for metagenomic binning, comparative biology and taxonomic classification.</title>
        <authorList>
            <person name="Goeker M."/>
        </authorList>
    </citation>
    <scope>NUCLEOTIDE SEQUENCE</scope>
    <source>
        <strain evidence="9">DSM 21202</strain>
    </source>
</reference>
<comment type="cofactor">
    <cofactor evidence="2">
        <name>Mg(2+)</name>
        <dbReference type="ChEBI" id="CHEBI:18420"/>
    </cofactor>
</comment>
<name>A0AAE4AVW1_9HYPH</name>
<keyword evidence="10" id="KW-1185">Reference proteome</keyword>
<keyword evidence="3" id="KW-0479">Metal-binding</keyword>
<dbReference type="InterPro" id="IPR039121">
    <property type="entry name" value="NUDT19"/>
</dbReference>
<accession>A0AAE4AVW1</accession>
<dbReference type="SUPFAM" id="SSF55811">
    <property type="entry name" value="Nudix"/>
    <property type="match status" value="1"/>
</dbReference>
<evidence type="ECO:0000313" key="9">
    <source>
        <dbReference type="EMBL" id="MDQ0317114.1"/>
    </source>
</evidence>
<dbReference type="Gene3D" id="3.90.79.10">
    <property type="entry name" value="Nucleoside Triphosphate Pyrophosphohydrolase"/>
    <property type="match status" value="1"/>
</dbReference>
<keyword evidence="5" id="KW-0460">Magnesium</keyword>
<evidence type="ECO:0000256" key="7">
    <source>
        <dbReference type="SAM" id="MobiDB-lite"/>
    </source>
</evidence>
<evidence type="ECO:0000256" key="6">
    <source>
        <dbReference type="ARBA" id="ARBA00023211"/>
    </source>
</evidence>
<dbReference type="InterPro" id="IPR015797">
    <property type="entry name" value="NUDIX_hydrolase-like_dom_sf"/>
</dbReference>
<evidence type="ECO:0000256" key="4">
    <source>
        <dbReference type="ARBA" id="ARBA00022801"/>
    </source>
</evidence>
<keyword evidence="6" id="KW-0464">Manganese</keyword>
<comment type="cofactor">
    <cofactor evidence="1">
        <name>Mn(2+)</name>
        <dbReference type="ChEBI" id="CHEBI:29035"/>
    </cofactor>
</comment>
<gene>
    <name evidence="9" type="ORF">J2S73_003591</name>
</gene>
<comment type="caution">
    <text evidence="9">The sequence shown here is derived from an EMBL/GenBank/DDBJ whole genome shotgun (WGS) entry which is preliminary data.</text>
</comment>
<dbReference type="EMBL" id="JAUSUL010000004">
    <property type="protein sequence ID" value="MDQ0317114.1"/>
    <property type="molecule type" value="Genomic_DNA"/>
</dbReference>
<dbReference type="InterPro" id="IPR000086">
    <property type="entry name" value="NUDIX_hydrolase_dom"/>
</dbReference>
<dbReference type="Proteomes" id="UP001229244">
    <property type="component" value="Unassembled WGS sequence"/>
</dbReference>
<feature type="domain" description="Nudix hydrolase" evidence="8">
    <location>
        <begin position="21"/>
        <end position="214"/>
    </location>
</feature>
<sequence length="244" mass="27372">MTDFSARLTATERAMDNPNRRPKDAATLLILDRSGKTTRVLMGKRHMGHAFMPGKFVFPGGRVDPADSRIPVASDYDDATRDQVMAKMRSPKSAARARALAVTAIRETYEEAGLFIGAKADRKPAGDDWAAFAERSLLPDLAPFRLVARAITPPRRPRRFDTRFFAISADRIVDHLPDNVGPSGELEEVQWVPLEDIADLDMPTVTTVVIDELRERLKTDPDLKQVVPISFYRWRGKGFIREVV</sequence>
<dbReference type="CDD" id="cd18870">
    <property type="entry name" value="NUDIX_AcylCoAdiphos_Nudt19"/>
    <property type="match status" value="1"/>
</dbReference>
<evidence type="ECO:0000256" key="5">
    <source>
        <dbReference type="ARBA" id="ARBA00022842"/>
    </source>
</evidence>
<evidence type="ECO:0000313" key="10">
    <source>
        <dbReference type="Proteomes" id="UP001229244"/>
    </source>
</evidence>
<keyword evidence="4" id="KW-0378">Hydrolase</keyword>
<evidence type="ECO:0000256" key="1">
    <source>
        <dbReference type="ARBA" id="ARBA00001936"/>
    </source>
</evidence>
<dbReference type="RefSeq" id="WP_306887011.1">
    <property type="nucleotide sequence ID" value="NZ_JAUSUL010000004.1"/>
</dbReference>
<feature type="region of interest" description="Disordered" evidence="7">
    <location>
        <begin position="1"/>
        <end position="22"/>
    </location>
</feature>
<dbReference type="GO" id="GO:0016818">
    <property type="term" value="F:hydrolase activity, acting on acid anhydrides, in phosphorus-containing anhydrides"/>
    <property type="evidence" value="ECO:0007669"/>
    <property type="project" value="InterPro"/>
</dbReference>
<protein>
    <submittedName>
        <fullName evidence="9">8-oxo-dGTP pyrophosphatase MutT (NUDIX family)</fullName>
    </submittedName>
</protein>
<organism evidence="9 10">
    <name type="scientific">Amorphus orientalis</name>
    <dbReference type="NCBI Taxonomy" id="649198"/>
    <lineage>
        <taxon>Bacteria</taxon>
        <taxon>Pseudomonadati</taxon>
        <taxon>Pseudomonadota</taxon>
        <taxon>Alphaproteobacteria</taxon>
        <taxon>Hyphomicrobiales</taxon>
        <taxon>Amorphaceae</taxon>
        <taxon>Amorphus</taxon>
    </lineage>
</organism>
<evidence type="ECO:0000256" key="2">
    <source>
        <dbReference type="ARBA" id="ARBA00001946"/>
    </source>
</evidence>
<feature type="compositionally biased region" description="Basic and acidic residues" evidence="7">
    <location>
        <begin position="13"/>
        <end position="22"/>
    </location>
</feature>
<dbReference type="PANTHER" id="PTHR12318">
    <property type="entry name" value="TESTOSTERONE-REGULATED PROTEIN RP2"/>
    <property type="match status" value="1"/>
</dbReference>
<proteinExistence type="predicted"/>
<dbReference type="AlphaFoldDB" id="A0AAE4AVW1"/>